<evidence type="ECO:0000256" key="1">
    <source>
        <dbReference type="SAM" id="SignalP"/>
    </source>
</evidence>
<dbReference type="GO" id="GO:0016491">
    <property type="term" value="F:oxidoreductase activity"/>
    <property type="evidence" value="ECO:0007669"/>
    <property type="project" value="InterPro"/>
</dbReference>
<feature type="chain" id="PRO_5020356028" evidence="1">
    <location>
        <begin position="23"/>
        <end position="420"/>
    </location>
</feature>
<dbReference type="OrthoDB" id="616241at2"/>
<comment type="caution">
    <text evidence="3">The sequence shown here is derived from an EMBL/GenBank/DDBJ whole genome shotgun (WGS) entry which is preliminary data.</text>
</comment>
<keyword evidence="1" id="KW-0732">Signal</keyword>
<gene>
    <name evidence="3" type="ORF">BC659_1863</name>
</gene>
<dbReference type="PANTHER" id="PTHR42852:SF13">
    <property type="entry name" value="PROTEIN DIPZ"/>
    <property type="match status" value="1"/>
</dbReference>
<protein>
    <submittedName>
        <fullName evidence="3">Peroxiredoxin</fullName>
    </submittedName>
</protein>
<organism evidence="3 4">
    <name type="scientific">Sediminibacterium goheungense</name>
    <dbReference type="NCBI Taxonomy" id="1086393"/>
    <lineage>
        <taxon>Bacteria</taxon>
        <taxon>Pseudomonadati</taxon>
        <taxon>Bacteroidota</taxon>
        <taxon>Chitinophagia</taxon>
        <taxon>Chitinophagales</taxon>
        <taxon>Chitinophagaceae</taxon>
        <taxon>Sediminibacterium</taxon>
    </lineage>
</organism>
<proteinExistence type="predicted"/>
<keyword evidence="4" id="KW-1185">Reference proteome</keyword>
<reference evidence="3 4" key="1">
    <citation type="submission" date="2019-03" db="EMBL/GenBank/DDBJ databases">
        <title>Genomic Encyclopedia of Archaeal and Bacterial Type Strains, Phase II (KMG-II): from individual species to whole genera.</title>
        <authorList>
            <person name="Goeker M."/>
        </authorList>
    </citation>
    <scope>NUCLEOTIDE SEQUENCE [LARGE SCALE GENOMIC DNA]</scope>
    <source>
        <strain evidence="3 4">DSM 28323</strain>
    </source>
</reference>
<feature type="signal peptide" evidence="1">
    <location>
        <begin position="1"/>
        <end position="22"/>
    </location>
</feature>
<dbReference type="InterPro" id="IPR050553">
    <property type="entry name" value="Thioredoxin_ResA/DsbE_sf"/>
</dbReference>
<dbReference type="InterPro" id="IPR036249">
    <property type="entry name" value="Thioredoxin-like_sf"/>
</dbReference>
<dbReference type="GO" id="GO:0016209">
    <property type="term" value="F:antioxidant activity"/>
    <property type="evidence" value="ECO:0007669"/>
    <property type="project" value="InterPro"/>
</dbReference>
<evidence type="ECO:0000313" key="4">
    <source>
        <dbReference type="Proteomes" id="UP000295741"/>
    </source>
</evidence>
<dbReference type="CDD" id="cd02966">
    <property type="entry name" value="TlpA_like_family"/>
    <property type="match status" value="1"/>
</dbReference>
<dbReference type="Proteomes" id="UP000295741">
    <property type="component" value="Unassembled WGS sequence"/>
</dbReference>
<dbReference type="InterPro" id="IPR000866">
    <property type="entry name" value="AhpC/TSA"/>
</dbReference>
<accession>A0A4R6IX61</accession>
<feature type="domain" description="Thioredoxin" evidence="2">
    <location>
        <begin position="257"/>
        <end position="413"/>
    </location>
</feature>
<dbReference type="InterPro" id="IPR013766">
    <property type="entry name" value="Thioredoxin_domain"/>
</dbReference>
<dbReference type="SUPFAM" id="SSF52833">
    <property type="entry name" value="Thioredoxin-like"/>
    <property type="match status" value="1"/>
</dbReference>
<dbReference type="RefSeq" id="WP_133474398.1">
    <property type="nucleotide sequence ID" value="NZ_SNWP01000011.1"/>
</dbReference>
<dbReference type="PANTHER" id="PTHR42852">
    <property type="entry name" value="THIOL:DISULFIDE INTERCHANGE PROTEIN DSBE"/>
    <property type="match status" value="1"/>
</dbReference>
<name>A0A4R6IX61_9BACT</name>
<dbReference type="Gene3D" id="3.40.30.10">
    <property type="entry name" value="Glutaredoxin"/>
    <property type="match status" value="1"/>
</dbReference>
<evidence type="ECO:0000259" key="2">
    <source>
        <dbReference type="PROSITE" id="PS51352"/>
    </source>
</evidence>
<dbReference type="AlphaFoldDB" id="A0A4R6IX61"/>
<dbReference type="EMBL" id="SNWP01000011">
    <property type="protein sequence ID" value="TDO26556.1"/>
    <property type="molecule type" value="Genomic_DNA"/>
</dbReference>
<dbReference type="Pfam" id="PF00578">
    <property type="entry name" value="AhpC-TSA"/>
    <property type="match status" value="1"/>
</dbReference>
<dbReference type="PROSITE" id="PS51352">
    <property type="entry name" value="THIOREDOXIN_2"/>
    <property type="match status" value="1"/>
</dbReference>
<evidence type="ECO:0000313" key="3">
    <source>
        <dbReference type="EMBL" id="TDO26556.1"/>
    </source>
</evidence>
<sequence>MKNILIPVLALLPLLIPATSHAADTDKLQADTAATNRLQPDLVMGKWRGLFTIKPGVEVPFHFQVERDGAVYLLNGNEKFAAGHFSIANDSLFIPFPLFENELALAYDGNLLSGVLRKQNLKGGTTLVKAQKGIADRFYETGSSPIKDISGTYDVEFGSAEGKKEKAVGIFQQKGHRVTATFLRVTGDSRFLEGTLEDNQLQLSSFIGSSPSYYKATVLPDGSLKGENVNARSSTPFTASLNPNAALPDAYSLTKLKEESNRIFQFSFPDANGNIISSSDNRFAGKPLIVTIGGTWCPNCMDEANFMGAWYEKNKNRGIEVVALQYERQTDTAYIKKAFDRFSKRYNIQYPLLVGGVADKQVVVASLPALQNFISFPTTVFIDKTGKVSKLHTGFSGPATGKYYEDFIKTFHEEADKLLQ</sequence>